<dbReference type="PROSITE" id="PS00092">
    <property type="entry name" value="N6_MTASE"/>
    <property type="match status" value="1"/>
</dbReference>
<dbReference type="InterPro" id="IPR002052">
    <property type="entry name" value="DNA_methylase_N6_adenine_CS"/>
</dbReference>
<dbReference type="InterPro" id="IPR029063">
    <property type="entry name" value="SAM-dependent_MTases_sf"/>
</dbReference>
<keyword evidence="2 3" id="KW-0808">Transferase</keyword>
<organism evidence="3 4">
    <name type="scientific">Fructobacillus americanaquae</name>
    <dbReference type="NCBI Taxonomy" id="2940302"/>
    <lineage>
        <taxon>Bacteria</taxon>
        <taxon>Bacillati</taxon>
        <taxon>Bacillota</taxon>
        <taxon>Bacilli</taxon>
        <taxon>Lactobacillales</taxon>
        <taxon>Lactobacillaceae</taxon>
        <taxon>Fructobacillus</taxon>
    </lineage>
</organism>
<proteinExistence type="predicted"/>
<gene>
    <name evidence="3" type="primary">rsmD</name>
    <name evidence="3" type="ORF">M3M36_06070</name>
</gene>
<evidence type="ECO:0000313" key="4">
    <source>
        <dbReference type="Proteomes" id="UP001056093"/>
    </source>
</evidence>
<dbReference type="NCBIfam" id="TIGR00095">
    <property type="entry name" value="16S rRNA (guanine(966)-N(2))-methyltransferase RsmD"/>
    <property type="match status" value="1"/>
</dbReference>
<dbReference type="PANTHER" id="PTHR43542">
    <property type="entry name" value="METHYLTRANSFERASE"/>
    <property type="match status" value="1"/>
</dbReference>
<dbReference type="PANTHER" id="PTHR43542:SF1">
    <property type="entry name" value="METHYLTRANSFERASE"/>
    <property type="match status" value="1"/>
</dbReference>
<dbReference type="GO" id="GO:0052913">
    <property type="term" value="F:16S rRNA (guanine(966)-N(2))-methyltransferase activity"/>
    <property type="evidence" value="ECO:0007669"/>
    <property type="project" value="UniProtKB-EC"/>
</dbReference>
<evidence type="ECO:0000256" key="2">
    <source>
        <dbReference type="ARBA" id="ARBA00022679"/>
    </source>
</evidence>
<keyword evidence="4" id="KW-1185">Reference proteome</keyword>
<dbReference type="Pfam" id="PF03602">
    <property type="entry name" value="Cons_hypoth95"/>
    <property type="match status" value="1"/>
</dbReference>
<dbReference type="EMBL" id="CP097122">
    <property type="protein sequence ID" value="USS91873.1"/>
    <property type="molecule type" value="Genomic_DNA"/>
</dbReference>
<dbReference type="CDD" id="cd02440">
    <property type="entry name" value="AdoMet_MTases"/>
    <property type="match status" value="1"/>
</dbReference>
<keyword evidence="1 3" id="KW-0489">Methyltransferase</keyword>
<name>A0ABY5C1Z9_9LACO</name>
<evidence type="ECO:0000313" key="3">
    <source>
        <dbReference type="EMBL" id="USS91873.1"/>
    </source>
</evidence>
<dbReference type="InterPro" id="IPR004398">
    <property type="entry name" value="RNA_MeTrfase_RsmD"/>
</dbReference>
<reference evidence="3" key="1">
    <citation type="submission" date="2022-05" db="EMBL/GenBank/DDBJ databases">
        <authorList>
            <person name="Oliphant S.A."/>
            <person name="Watson-Haigh N.S."/>
            <person name="Sumby K.M."/>
            <person name="Gardner J.M."/>
            <person name="Jiranek V."/>
        </authorList>
    </citation>
    <scope>NUCLEOTIDE SEQUENCE</scope>
    <source>
        <strain evidence="3">KI3_B9</strain>
    </source>
</reference>
<sequence>MRVIAGRFGGLRLDAVKGRETRPTTDKIKEAIFSMLMPYINGGQVLDLYAGTGGLGIEAVSRGMDHAVLVDRQRAAIEVIEKNIDKTHAGEAFTVLKVPATAALSRLAGQGRSFDLILLDPPYAQEKLKADLTAMEDGGLLATGAIIMIESDQVADLPKTGPNLILLKQKDYGITRVSLYRYESQEKSEWENEKSSLSRVF</sequence>
<evidence type="ECO:0000256" key="1">
    <source>
        <dbReference type="ARBA" id="ARBA00022603"/>
    </source>
</evidence>
<accession>A0ABY5C1Z9</accession>
<dbReference type="EC" id="2.1.1.171" evidence="3"/>
<dbReference type="Proteomes" id="UP001056093">
    <property type="component" value="Chromosome"/>
</dbReference>
<protein>
    <submittedName>
        <fullName evidence="3">16S rRNA (Guanine(966)-N(2))-methyltransferase RsmD</fullName>
        <ecNumber evidence="3">2.1.1.171</ecNumber>
    </submittedName>
</protein>
<dbReference type="PIRSF" id="PIRSF004553">
    <property type="entry name" value="CHP00095"/>
    <property type="match status" value="1"/>
</dbReference>
<dbReference type="Gene3D" id="3.40.50.150">
    <property type="entry name" value="Vaccinia Virus protein VP39"/>
    <property type="match status" value="1"/>
</dbReference>
<dbReference type="RefSeq" id="WP_252773686.1">
    <property type="nucleotide sequence ID" value="NZ_CP097122.1"/>
</dbReference>
<dbReference type="SUPFAM" id="SSF53335">
    <property type="entry name" value="S-adenosyl-L-methionine-dependent methyltransferases"/>
    <property type="match status" value="1"/>
</dbReference>